<sequence length="42" mass="4777">MAKHKNSKLDELTGVAEVWGNTNTSNNPKNVEKKIKDRRNNP</sequence>
<protein>
    <submittedName>
        <fullName evidence="2">Uncharacterized protein</fullName>
    </submittedName>
</protein>
<evidence type="ECO:0000313" key="2">
    <source>
        <dbReference type="EMBL" id="MFD2659134.1"/>
    </source>
</evidence>
<reference evidence="3" key="1">
    <citation type="journal article" date="2019" name="Int. J. Syst. Evol. Microbiol.">
        <title>The Global Catalogue of Microorganisms (GCM) 10K type strain sequencing project: providing services to taxonomists for standard genome sequencing and annotation.</title>
        <authorList>
            <consortium name="The Broad Institute Genomics Platform"/>
            <consortium name="The Broad Institute Genome Sequencing Center for Infectious Disease"/>
            <person name="Wu L."/>
            <person name="Ma J."/>
        </authorList>
    </citation>
    <scope>NUCLEOTIDE SEQUENCE [LARGE SCALE GENOMIC DNA]</scope>
    <source>
        <strain evidence="3">TISTR 1827</strain>
    </source>
</reference>
<evidence type="ECO:0000313" key="3">
    <source>
        <dbReference type="Proteomes" id="UP001597493"/>
    </source>
</evidence>
<gene>
    <name evidence="2" type="ORF">ACFSW5_02515</name>
</gene>
<organism evidence="2 3">
    <name type="scientific">Paenibacillus thailandensis</name>
    <dbReference type="NCBI Taxonomy" id="393250"/>
    <lineage>
        <taxon>Bacteria</taxon>
        <taxon>Bacillati</taxon>
        <taxon>Bacillota</taxon>
        <taxon>Bacilli</taxon>
        <taxon>Bacillales</taxon>
        <taxon>Paenibacillaceae</taxon>
        <taxon>Paenibacillus</taxon>
    </lineage>
</organism>
<dbReference type="Proteomes" id="UP001597493">
    <property type="component" value="Unassembled WGS sequence"/>
</dbReference>
<feature type="compositionally biased region" description="Polar residues" evidence="1">
    <location>
        <begin position="20"/>
        <end position="29"/>
    </location>
</feature>
<proteinExistence type="predicted"/>
<comment type="caution">
    <text evidence="2">The sequence shown here is derived from an EMBL/GenBank/DDBJ whole genome shotgun (WGS) entry which is preliminary data.</text>
</comment>
<name>A0ABW5QRZ4_9BACL</name>
<dbReference type="EMBL" id="JBHUMY010000001">
    <property type="protein sequence ID" value="MFD2659134.1"/>
    <property type="molecule type" value="Genomic_DNA"/>
</dbReference>
<evidence type="ECO:0000256" key="1">
    <source>
        <dbReference type="SAM" id="MobiDB-lite"/>
    </source>
</evidence>
<accession>A0ABW5QRZ4</accession>
<dbReference type="RefSeq" id="WP_379269399.1">
    <property type="nucleotide sequence ID" value="NZ_JBHUGT010000031.1"/>
</dbReference>
<feature type="compositionally biased region" description="Basic and acidic residues" evidence="1">
    <location>
        <begin position="30"/>
        <end position="42"/>
    </location>
</feature>
<feature type="region of interest" description="Disordered" evidence="1">
    <location>
        <begin position="1"/>
        <end position="42"/>
    </location>
</feature>
<keyword evidence="3" id="KW-1185">Reference proteome</keyword>